<evidence type="ECO:0000259" key="2">
    <source>
        <dbReference type="Pfam" id="PF05569"/>
    </source>
</evidence>
<accession>A0A9X2DT93</accession>
<keyword evidence="1" id="KW-0812">Transmembrane</keyword>
<organism evidence="3 4">
    <name type="scientific">Halalkalibacter oceani</name>
    <dbReference type="NCBI Taxonomy" id="1653776"/>
    <lineage>
        <taxon>Bacteria</taxon>
        <taxon>Bacillati</taxon>
        <taxon>Bacillota</taxon>
        <taxon>Bacilli</taxon>
        <taxon>Bacillales</taxon>
        <taxon>Bacillaceae</taxon>
        <taxon>Halalkalibacter</taxon>
    </lineage>
</organism>
<dbReference type="RefSeq" id="WP_251225311.1">
    <property type="nucleotide sequence ID" value="NZ_JAMBOL010000051.1"/>
</dbReference>
<evidence type="ECO:0000313" key="3">
    <source>
        <dbReference type="EMBL" id="MCM3716664.1"/>
    </source>
</evidence>
<dbReference type="CDD" id="cd07341">
    <property type="entry name" value="M56_BlaR1_MecR1_like"/>
    <property type="match status" value="1"/>
</dbReference>
<feature type="transmembrane region" description="Helical" evidence="1">
    <location>
        <begin position="40"/>
        <end position="61"/>
    </location>
</feature>
<proteinExistence type="predicted"/>
<dbReference type="PANTHER" id="PTHR34978:SF3">
    <property type="entry name" value="SLR0241 PROTEIN"/>
    <property type="match status" value="1"/>
</dbReference>
<feature type="transmembrane region" description="Helical" evidence="1">
    <location>
        <begin position="6"/>
        <end position="28"/>
    </location>
</feature>
<dbReference type="PANTHER" id="PTHR34978">
    <property type="entry name" value="POSSIBLE SENSOR-TRANSDUCER PROTEIN BLAR"/>
    <property type="match status" value="1"/>
</dbReference>
<keyword evidence="1" id="KW-0472">Membrane</keyword>
<feature type="transmembrane region" description="Helical" evidence="1">
    <location>
        <begin position="298"/>
        <end position="321"/>
    </location>
</feature>
<keyword evidence="4" id="KW-1185">Reference proteome</keyword>
<dbReference type="Proteomes" id="UP001139179">
    <property type="component" value="Unassembled WGS sequence"/>
</dbReference>
<evidence type="ECO:0000313" key="4">
    <source>
        <dbReference type="Proteomes" id="UP001139179"/>
    </source>
</evidence>
<feature type="domain" description="Peptidase M56" evidence="2">
    <location>
        <begin position="8"/>
        <end position="288"/>
    </location>
</feature>
<comment type="caution">
    <text evidence="3">The sequence shown here is derived from an EMBL/GenBank/DDBJ whole genome shotgun (WGS) entry which is preliminary data.</text>
</comment>
<sequence>MNGALEILVSLTVAGSVVVGCLLLVSLLPASFFPAKWRYFLGKVALAFFLVPAALLIHWLFKLYPSKAGTPLIEQQPVSRQLTGFLPDYLSASLALTMLAIWATGGIIYSLWQLYCHRRFTNELHRHSTPVRENSEIRHELLLMKQELGIKDDVQLLYSSAVRSPALFGLRKPIILLPEETSAQLNIRMVFHHELMHVKRKDLAVKSLVLAASALHWFNPFVHLLRKDIHKWSELSCDEEVVKDMSYEERKQYGAMILHVMEGRRLPLSFCTSLSGTGKQLKRRLEMMLNVKKRKKSIIAAAAVTTIVAGAIGTATAVWAATNTPEVKTEISEEEGLHNINIQPPEDSPGEGSFEFKRAVEGTEVIMIPIEEATEEQIRQDKATYEDIDPDSEMWAEIKEDPPAESVSIFEDDIVDVKGQEVIMVEVEKD</sequence>
<keyword evidence="1" id="KW-1133">Transmembrane helix</keyword>
<feature type="transmembrane region" description="Helical" evidence="1">
    <location>
        <begin position="89"/>
        <end position="112"/>
    </location>
</feature>
<protein>
    <submittedName>
        <fullName evidence="3">M56 family metallopeptidase</fullName>
    </submittedName>
</protein>
<name>A0A9X2DT93_9BACI</name>
<reference evidence="3" key="1">
    <citation type="submission" date="2022-05" db="EMBL/GenBank/DDBJ databases">
        <title>Comparative Genomics of Spacecraft Associated Microbes.</title>
        <authorList>
            <person name="Tran M.T."/>
            <person name="Wright A."/>
            <person name="Seuylemezian A."/>
            <person name="Eisen J."/>
            <person name="Coil D."/>
        </authorList>
    </citation>
    <scope>NUCLEOTIDE SEQUENCE</scope>
    <source>
        <strain evidence="3">214.1.1</strain>
    </source>
</reference>
<dbReference type="Pfam" id="PF05569">
    <property type="entry name" value="Peptidase_M56"/>
    <property type="match status" value="1"/>
</dbReference>
<gene>
    <name evidence="3" type="ORF">M3202_21725</name>
</gene>
<dbReference type="AlphaFoldDB" id="A0A9X2DT93"/>
<dbReference type="InterPro" id="IPR052173">
    <property type="entry name" value="Beta-lactam_resp_regulator"/>
</dbReference>
<dbReference type="InterPro" id="IPR008756">
    <property type="entry name" value="Peptidase_M56"/>
</dbReference>
<dbReference type="EMBL" id="JAMBOL010000051">
    <property type="protein sequence ID" value="MCM3716664.1"/>
    <property type="molecule type" value="Genomic_DNA"/>
</dbReference>
<evidence type="ECO:0000256" key="1">
    <source>
        <dbReference type="SAM" id="Phobius"/>
    </source>
</evidence>